<dbReference type="Proteomes" id="UP001200513">
    <property type="component" value="Chromosome"/>
</dbReference>
<comment type="subunit">
    <text evidence="6">Part of the 50S ribosomal subunit. Contacts protein L29.</text>
</comment>
<dbReference type="PANTHER" id="PTHR11620">
    <property type="entry name" value="60S RIBOSOMAL PROTEIN L23A"/>
    <property type="match status" value="1"/>
</dbReference>
<dbReference type="Gene3D" id="3.30.70.330">
    <property type="match status" value="1"/>
</dbReference>
<dbReference type="NCBIfam" id="TIGR03636">
    <property type="entry name" value="uL23_arch"/>
    <property type="match status" value="1"/>
</dbReference>
<dbReference type="InterPro" id="IPR019985">
    <property type="entry name" value="Ribosomal_uL23"/>
</dbReference>
<keyword evidence="2 6" id="KW-0699">rRNA-binding</keyword>
<keyword evidence="5 6" id="KW-0687">Ribonucleoprotein</keyword>
<gene>
    <name evidence="6" type="primary">rpl23</name>
    <name evidence="8" type="ORF">K9W46_09025</name>
</gene>
<keyword evidence="4 6" id="KW-0689">Ribosomal protein</keyword>
<organism evidence="8">
    <name type="scientific">Candidatus Heimdallarchaeum endolithica</name>
    <dbReference type="NCBI Taxonomy" id="2876572"/>
    <lineage>
        <taxon>Archaea</taxon>
        <taxon>Promethearchaeati</taxon>
        <taxon>Candidatus Heimdallarchaeota</taxon>
        <taxon>Candidatus Heimdallarchaeia (ex Rinke et al. 2021) (nom. nud.)</taxon>
        <taxon>Candidatus Heimdallarchaeales</taxon>
        <taxon>Candidatus Heimdallarchaeaceae</taxon>
        <taxon>Candidatus Heimdallarchaeum</taxon>
    </lineage>
</organism>
<dbReference type="NCBIfam" id="NF011118">
    <property type="entry name" value="PRK14548.1"/>
    <property type="match status" value="1"/>
</dbReference>
<evidence type="ECO:0000313" key="8">
    <source>
        <dbReference type="EMBL" id="UJG42531.1"/>
    </source>
</evidence>
<dbReference type="FunFam" id="3.30.70.330:FF:000532">
    <property type="entry name" value="50S ribosomal protein L23"/>
    <property type="match status" value="1"/>
</dbReference>
<dbReference type="Pfam" id="PF00276">
    <property type="entry name" value="Ribosomal_L23"/>
    <property type="match status" value="1"/>
</dbReference>
<dbReference type="GO" id="GO:0005840">
    <property type="term" value="C:ribosome"/>
    <property type="evidence" value="ECO:0007669"/>
    <property type="project" value="UniProtKB-UniRule"/>
</dbReference>
<evidence type="ECO:0000256" key="4">
    <source>
        <dbReference type="ARBA" id="ARBA00022980"/>
    </source>
</evidence>
<sequence>MDLYNIIKKPLISEKDFELIERENKLVVLVDRRATKHQIKEAIEKLYNVKVEKVNTLITPRGTKKAYVKLSEFDDAADIASKMGLF</sequence>
<proteinExistence type="inferred from homology"/>
<dbReference type="AlphaFoldDB" id="A0A9Y1BPE3"/>
<dbReference type="InterPro" id="IPR001014">
    <property type="entry name" value="Ribosomal_uL23_CS"/>
</dbReference>
<evidence type="ECO:0000256" key="5">
    <source>
        <dbReference type="ARBA" id="ARBA00023274"/>
    </source>
</evidence>
<dbReference type="EMBL" id="CP084167">
    <property type="protein sequence ID" value="UJG42531.1"/>
    <property type="molecule type" value="Genomic_DNA"/>
</dbReference>
<dbReference type="HAMAP" id="MF_01369_B">
    <property type="entry name" value="Ribosomal_uL23_B"/>
    <property type="match status" value="1"/>
</dbReference>
<comment type="function">
    <text evidence="6">Binds to 23S rRNA. One of the proteins that surrounds the polypeptide exit tunnel on the outside of the ribosome.</text>
</comment>
<dbReference type="HAMAP" id="MF_01369_A">
    <property type="entry name" value="Ribosomal_uL23_A"/>
    <property type="match status" value="1"/>
</dbReference>
<dbReference type="GO" id="GO:0019843">
    <property type="term" value="F:rRNA binding"/>
    <property type="evidence" value="ECO:0007669"/>
    <property type="project" value="UniProtKB-UniRule"/>
</dbReference>
<evidence type="ECO:0000256" key="7">
    <source>
        <dbReference type="RuleBase" id="RU003934"/>
    </source>
</evidence>
<dbReference type="SUPFAM" id="SSF54189">
    <property type="entry name" value="Ribosomal proteins S24e, L23 and L15e"/>
    <property type="match status" value="1"/>
</dbReference>
<dbReference type="GO" id="GO:0006412">
    <property type="term" value="P:translation"/>
    <property type="evidence" value="ECO:0007669"/>
    <property type="project" value="UniProtKB-UniRule"/>
</dbReference>
<evidence type="ECO:0000256" key="6">
    <source>
        <dbReference type="HAMAP-Rule" id="MF_01369"/>
    </source>
</evidence>
<keyword evidence="3 6" id="KW-0694">RNA-binding</keyword>
<reference evidence="8" key="1">
    <citation type="journal article" date="2022" name="Nat. Microbiol.">
        <title>Unique mobile elements and scalable gene flow at the prokaryote-eukaryote boundary revealed by circularized Asgard archaea genomes.</title>
        <authorList>
            <person name="Wu F."/>
            <person name="Speth D.R."/>
            <person name="Philosof A."/>
            <person name="Cremiere A."/>
            <person name="Narayanan A."/>
            <person name="Barco R.A."/>
            <person name="Connon S.A."/>
            <person name="Amend J.P."/>
            <person name="Antoshechkin I.A."/>
            <person name="Orphan V.J."/>
        </authorList>
    </citation>
    <scope>NUCLEOTIDE SEQUENCE</scope>
    <source>
        <strain evidence="8">PR6</strain>
    </source>
</reference>
<comment type="similarity">
    <text evidence="1 6 7">Belongs to the universal ribosomal protein uL23 family.</text>
</comment>
<accession>A0A9Y1BPE3</accession>
<dbReference type="InterPro" id="IPR012677">
    <property type="entry name" value="Nucleotide-bd_a/b_plait_sf"/>
</dbReference>
<dbReference type="InterPro" id="IPR012678">
    <property type="entry name" value="Ribosomal_uL23/eL15/eS24_sf"/>
</dbReference>
<dbReference type="PROSITE" id="PS00050">
    <property type="entry name" value="RIBOSOMAL_L23"/>
    <property type="match status" value="1"/>
</dbReference>
<protein>
    <recommendedName>
        <fullName evidence="6">Large ribosomal subunit protein uL23</fullName>
    </recommendedName>
</protein>
<dbReference type="GO" id="GO:0003735">
    <property type="term" value="F:structural constituent of ribosome"/>
    <property type="evidence" value="ECO:0007669"/>
    <property type="project" value="UniProtKB-UniRule"/>
</dbReference>
<evidence type="ECO:0000256" key="3">
    <source>
        <dbReference type="ARBA" id="ARBA00022884"/>
    </source>
</evidence>
<evidence type="ECO:0000256" key="1">
    <source>
        <dbReference type="ARBA" id="ARBA00006700"/>
    </source>
</evidence>
<name>A0A9Y1BPE3_9ARCH</name>
<dbReference type="GO" id="GO:1990904">
    <property type="term" value="C:ribonucleoprotein complex"/>
    <property type="evidence" value="ECO:0007669"/>
    <property type="project" value="UniProtKB-KW"/>
</dbReference>
<dbReference type="InterPro" id="IPR013025">
    <property type="entry name" value="Ribosomal_uL23-like"/>
</dbReference>
<evidence type="ECO:0000256" key="2">
    <source>
        <dbReference type="ARBA" id="ARBA00022730"/>
    </source>
</evidence>